<comment type="caution">
    <text evidence="12">The sequence shown here is derived from an EMBL/GenBank/DDBJ whole genome shotgun (WGS) entry which is preliminary data.</text>
</comment>
<evidence type="ECO:0000256" key="9">
    <source>
        <dbReference type="SAM" id="Phobius"/>
    </source>
</evidence>
<feature type="transmembrane region" description="Helical" evidence="9">
    <location>
        <begin position="986"/>
        <end position="1009"/>
    </location>
</feature>
<dbReference type="InterPro" id="IPR036259">
    <property type="entry name" value="MFS_trans_sf"/>
</dbReference>
<keyword evidence="13" id="KW-1185">Reference proteome</keyword>
<feature type="transmembrane region" description="Helical" evidence="9">
    <location>
        <begin position="633"/>
        <end position="654"/>
    </location>
</feature>
<feature type="compositionally biased region" description="Polar residues" evidence="8">
    <location>
        <begin position="156"/>
        <end position="165"/>
    </location>
</feature>
<gene>
    <name evidence="12" type="primary">qa-y-1</name>
    <name evidence="12" type="ORF">Cob_v012978</name>
</gene>
<evidence type="ECO:0000256" key="7">
    <source>
        <dbReference type="PROSITE-ProRule" id="PRU00042"/>
    </source>
</evidence>
<evidence type="ECO:0000256" key="4">
    <source>
        <dbReference type="ARBA" id="ARBA00022692"/>
    </source>
</evidence>
<feature type="transmembrane region" description="Helical" evidence="9">
    <location>
        <begin position="947"/>
        <end position="974"/>
    </location>
</feature>
<feature type="region of interest" description="Disordered" evidence="8">
    <location>
        <begin position="1058"/>
        <end position="1096"/>
    </location>
</feature>
<feature type="domain" description="Major facilitator superfamily (MFS) profile" evidence="11">
    <location>
        <begin position="597"/>
        <end position="1039"/>
    </location>
</feature>
<reference evidence="13" key="1">
    <citation type="journal article" date="2013" name="New Phytol.">
        <title>Comparative genomic and transcriptomic analyses reveal the hemibiotrophic stage shift of Colletotrichum fungi.</title>
        <authorList>
            <person name="Gan P."/>
            <person name="Ikeda K."/>
            <person name="Irieda H."/>
            <person name="Narusaka M."/>
            <person name="O'Connell R.J."/>
            <person name="Narusaka Y."/>
            <person name="Takano Y."/>
            <person name="Kubo Y."/>
            <person name="Shirasu K."/>
        </authorList>
    </citation>
    <scope>NUCLEOTIDE SEQUENCE [LARGE SCALE GENOMIC DNA]</scope>
    <source>
        <strain evidence="13">104-T / ATCC 96160 / CBS 514.97 / LARS 414 / MAFF 240422</strain>
    </source>
</reference>
<dbReference type="PANTHER" id="PTHR48022:SF14">
    <property type="entry name" value="MAJOR FACILITATOR SUPERFAMILY (MFS) PROFILE DOMAIN-CONTAINING PROTEIN-RELATED"/>
    <property type="match status" value="1"/>
</dbReference>
<feature type="compositionally biased region" description="Acidic residues" evidence="8">
    <location>
        <begin position="121"/>
        <end position="130"/>
    </location>
</feature>
<evidence type="ECO:0000259" key="11">
    <source>
        <dbReference type="PROSITE" id="PS50850"/>
    </source>
</evidence>
<feature type="region of interest" description="Disordered" evidence="8">
    <location>
        <begin position="118"/>
        <end position="182"/>
    </location>
</feature>
<dbReference type="Gene3D" id="3.30.160.60">
    <property type="entry name" value="Classic Zinc Finger"/>
    <property type="match status" value="1"/>
</dbReference>
<feature type="region of interest" description="Disordered" evidence="8">
    <location>
        <begin position="249"/>
        <end position="315"/>
    </location>
</feature>
<evidence type="ECO:0000256" key="5">
    <source>
        <dbReference type="ARBA" id="ARBA00022989"/>
    </source>
</evidence>
<feature type="compositionally biased region" description="Basic and acidic residues" evidence="8">
    <location>
        <begin position="1076"/>
        <end position="1096"/>
    </location>
</feature>
<keyword evidence="5 9" id="KW-1133">Transmembrane helix</keyword>
<protein>
    <submittedName>
        <fullName evidence="12">Quinate permease</fullName>
    </submittedName>
</protein>
<feature type="transmembrane region" description="Helical" evidence="9">
    <location>
        <begin position="761"/>
        <end position="784"/>
    </location>
</feature>
<dbReference type="GO" id="GO:0016020">
    <property type="term" value="C:membrane"/>
    <property type="evidence" value="ECO:0007669"/>
    <property type="project" value="UniProtKB-SubCell"/>
</dbReference>
<dbReference type="GO" id="GO:0008270">
    <property type="term" value="F:zinc ion binding"/>
    <property type="evidence" value="ECO:0007669"/>
    <property type="project" value="UniProtKB-KW"/>
</dbReference>
<dbReference type="InterPro" id="IPR003663">
    <property type="entry name" value="Sugar/inositol_transpt"/>
</dbReference>
<dbReference type="EMBL" id="AMCV02000058">
    <property type="protein sequence ID" value="TDZ14104.1"/>
    <property type="molecule type" value="Genomic_DNA"/>
</dbReference>
<reference evidence="13" key="2">
    <citation type="journal article" date="2019" name="Mol. Plant Microbe Interact.">
        <title>Genome sequence resources for four phytopathogenic fungi from the Colletotrichum orbiculare species complex.</title>
        <authorList>
            <person name="Gan P."/>
            <person name="Tsushima A."/>
            <person name="Narusaka M."/>
            <person name="Narusaka Y."/>
            <person name="Takano Y."/>
            <person name="Kubo Y."/>
            <person name="Shirasu K."/>
        </authorList>
    </citation>
    <scope>GENOME REANNOTATION</scope>
    <source>
        <strain evidence="13">104-T / ATCC 96160 / CBS 514.97 / LARS 414 / MAFF 240422</strain>
    </source>
</reference>
<feature type="transmembrane region" description="Helical" evidence="9">
    <location>
        <begin position="695"/>
        <end position="715"/>
    </location>
</feature>
<dbReference type="Gene3D" id="1.20.1250.20">
    <property type="entry name" value="MFS general substrate transporter like domains"/>
    <property type="match status" value="1"/>
</dbReference>
<sequence length="1096" mass="121959">MSRRPQDRLERIQQDESRDRSPTSSTMSSTHVPDSATTCSMPMSPSSSTFTRATTPDIDGPERLSTPFLASRSGSSGHRYRASCDSGSTFVDSIHGERFPAYPDSYDAGHKEDLLPRMDISDSESDDDIDDAPHELPHAAMTPRPPSVDDAPESPRPQSTPSQPLNARMSFDSGSDRLSRTWEPVTPTPIDFSNDEADAILDYVLQVTYGVELDEVNMPPSFLRQFVFRFIQEMGRFAFGGFPMTQLAHTQSTSSNGSAPLARRSGSNRGSHNGKRKKGDAGRADGDDDGDDMTEDEGDANMPFKRARPSPREAEENLRLSCPFRKRNPYRFNVREHHSCAMTYFPKFAELRQHIVKQHKRNDPSAFLCDRCNRDFPSKKDLRDHQRLPKEQVCDVADHDPESGIDGPTMTKLLSRKRASGMTPEVQWREIWNLLFPDDDDYKIKPLDFCPVIEHFELQAQFMNSLKTIEGNLRNKGLNEQALETIGNIYRNQFIQVIEQCIANAQNMPYSNRSNRKNEPSPSRLLIPRHMTRSNPRPDSGVDLDDGSEDSQSVAVFTAGVLDGQGLLGHSDSVRTVRTMIGLKQSTPPGVVRLYLLCFYFGIGASVWGYNIGIMSSVFVHPGWKAVIGSPSLGWVGTVASIYYTGTFISYLLISHPLSDWLGRRYAALGGTIIVCLGAILQASSHGNTAKGTMLSGRLISGIGVAIVSTSVPLYQAEISPARKRGHFVTMNHVGFIAGIATGLWVGYFMSLWRSDVGIYWGWRLSIILEVVPASIFGLGLPWIPETPRWLVEKNDKIRARSTLRWLREGSHTDDQIEKEFGAIVEDVGEYRRSGRNWLSLFREKPLFSRLWRAALLQFMSQASGASAMKYYLPLLLESLGFFGSTRLIIGAIEMTVKIGLTVVEMFIIDRFGRRNCLATGCVVMAVSLLINGALPAAYPEGLGRASQITCVAFIFIYAWGFSIGFGPTAWVYNTEIFPTAVRARGLNFASVAGSFASMLTTELWPLGIGAIGSNIYFVFMALNLLCIPAIYLFLPETKGRELEDMDALFGGVQKHGSETNEQSEHLLVDEQENQDLERATSADRRAQDRDLSLIQ</sequence>
<feature type="compositionally biased region" description="Acidic residues" evidence="8">
    <location>
        <begin position="286"/>
        <end position="299"/>
    </location>
</feature>
<evidence type="ECO:0000259" key="10">
    <source>
        <dbReference type="PROSITE" id="PS50157"/>
    </source>
</evidence>
<keyword evidence="6 9" id="KW-0472">Membrane</keyword>
<feature type="transmembrane region" description="Helical" evidence="9">
    <location>
        <begin position="727"/>
        <end position="749"/>
    </location>
</feature>
<evidence type="ECO:0000256" key="8">
    <source>
        <dbReference type="SAM" id="MobiDB-lite"/>
    </source>
</evidence>
<comment type="subcellular location">
    <subcellularLocation>
        <location evidence="1">Membrane</location>
        <topology evidence="1">Multi-pass membrane protein</topology>
    </subcellularLocation>
</comment>
<evidence type="ECO:0000313" key="13">
    <source>
        <dbReference type="Proteomes" id="UP000014480"/>
    </source>
</evidence>
<dbReference type="Proteomes" id="UP000014480">
    <property type="component" value="Unassembled WGS sequence"/>
</dbReference>
<evidence type="ECO:0000256" key="6">
    <source>
        <dbReference type="ARBA" id="ARBA00023136"/>
    </source>
</evidence>
<feature type="region of interest" description="Disordered" evidence="8">
    <location>
        <begin position="1"/>
        <end position="89"/>
    </location>
</feature>
<keyword evidence="7" id="KW-0863">Zinc-finger</keyword>
<evidence type="ECO:0000256" key="1">
    <source>
        <dbReference type="ARBA" id="ARBA00004141"/>
    </source>
</evidence>
<dbReference type="InterPro" id="IPR013087">
    <property type="entry name" value="Znf_C2H2_type"/>
</dbReference>
<name>A0A484F7G8_COLOR</name>
<dbReference type="PROSITE" id="PS50157">
    <property type="entry name" value="ZINC_FINGER_C2H2_2"/>
    <property type="match status" value="1"/>
</dbReference>
<feature type="compositionally biased region" description="Polar residues" evidence="8">
    <location>
        <begin position="249"/>
        <end position="258"/>
    </location>
</feature>
<feature type="compositionally biased region" description="Basic and acidic residues" evidence="8">
    <location>
        <begin position="1"/>
        <end position="21"/>
    </location>
</feature>
<dbReference type="FunFam" id="1.20.1250.20:FF:000134">
    <property type="entry name" value="MFS sugar transporter protein"/>
    <property type="match status" value="1"/>
</dbReference>
<dbReference type="OrthoDB" id="6612291at2759"/>
<feature type="transmembrane region" description="Helical" evidence="9">
    <location>
        <begin position="666"/>
        <end position="683"/>
    </location>
</feature>
<feature type="domain" description="C2H2-type" evidence="10">
    <location>
        <begin position="367"/>
        <end position="388"/>
    </location>
</feature>
<dbReference type="InterPro" id="IPR050360">
    <property type="entry name" value="MFS_Sugar_Transporters"/>
</dbReference>
<dbReference type="InterPro" id="IPR005828">
    <property type="entry name" value="MFS_sugar_transport-like"/>
</dbReference>
<dbReference type="InterPro" id="IPR020846">
    <property type="entry name" value="MFS_dom"/>
</dbReference>
<comment type="similarity">
    <text evidence="2">Belongs to the major facilitator superfamily. Sugar transporter (TC 2.A.1.1) family.</text>
</comment>
<feature type="transmembrane region" description="Helical" evidence="9">
    <location>
        <begin position="1015"/>
        <end position="1035"/>
    </location>
</feature>
<dbReference type="SUPFAM" id="SSF103473">
    <property type="entry name" value="MFS general substrate transporter"/>
    <property type="match status" value="1"/>
</dbReference>
<organism evidence="12 13">
    <name type="scientific">Colletotrichum orbiculare (strain 104-T / ATCC 96160 / CBS 514.97 / LARS 414 / MAFF 240422)</name>
    <name type="common">Cucumber anthracnose fungus</name>
    <name type="synonym">Colletotrichum lagenarium</name>
    <dbReference type="NCBI Taxonomy" id="1213857"/>
    <lineage>
        <taxon>Eukaryota</taxon>
        <taxon>Fungi</taxon>
        <taxon>Dikarya</taxon>
        <taxon>Ascomycota</taxon>
        <taxon>Pezizomycotina</taxon>
        <taxon>Sordariomycetes</taxon>
        <taxon>Hypocreomycetidae</taxon>
        <taxon>Glomerellales</taxon>
        <taxon>Glomerellaceae</taxon>
        <taxon>Colletotrichum</taxon>
        <taxon>Colletotrichum orbiculare species complex</taxon>
    </lineage>
</organism>
<evidence type="ECO:0000313" key="12">
    <source>
        <dbReference type="EMBL" id="TDZ14104.1"/>
    </source>
</evidence>
<dbReference type="PANTHER" id="PTHR48022">
    <property type="entry name" value="PLASTIDIC GLUCOSE TRANSPORTER 4"/>
    <property type="match status" value="1"/>
</dbReference>
<proteinExistence type="inferred from homology"/>
<dbReference type="AlphaFoldDB" id="A0A484F7G8"/>
<keyword evidence="3" id="KW-0813">Transport</keyword>
<dbReference type="GO" id="GO:0005351">
    <property type="term" value="F:carbohydrate:proton symporter activity"/>
    <property type="evidence" value="ECO:0007669"/>
    <property type="project" value="TreeGrafter"/>
</dbReference>
<keyword evidence="7" id="KW-0479">Metal-binding</keyword>
<feature type="compositionally biased region" description="Polar residues" evidence="8">
    <location>
        <begin position="22"/>
        <end position="39"/>
    </location>
</feature>
<feature type="region of interest" description="Disordered" evidence="8">
    <location>
        <begin position="509"/>
        <end position="549"/>
    </location>
</feature>
<feature type="compositionally biased region" description="Basic and acidic residues" evidence="8">
    <location>
        <begin position="1058"/>
        <end position="1069"/>
    </location>
</feature>
<keyword evidence="7" id="KW-0862">Zinc</keyword>
<evidence type="ECO:0000256" key="2">
    <source>
        <dbReference type="ARBA" id="ARBA00010992"/>
    </source>
</evidence>
<dbReference type="PROSITE" id="PS50850">
    <property type="entry name" value="MFS"/>
    <property type="match status" value="1"/>
</dbReference>
<evidence type="ECO:0000256" key="3">
    <source>
        <dbReference type="ARBA" id="ARBA00022448"/>
    </source>
</evidence>
<dbReference type="PRINTS" id="PR00171">
    <property type="entry name" value="SUGRTRNSPORT"/>
</dbReference>
<feature type="transmembrane region" description="Helical" evidence="9">
    <location>
        <begin position="594"/>
        <end position="613"/>
    </location>
</feature>
<feature type="transmembrane region" description="Helical" evidence="9">
    <location>
        <begin position="916"/>
        <end position="935"/>
    </location>
</feature>
<dbReference type="NCBIfam" id="TIGR00879">
    <property type="entry name" value="SP"/>
    <property type="match status" value="1"/>
</dbReference>
<dbReference type="Pfam" id="PF00083">
    <property type="entry name" value="Sugar_tr"/>
    <property type="match status" value="1"/>
</dbReference>
<accession>A0A484F7G8</accession>
<keyword evidence="4 9" id="KW-0812">Transmembrane</keyword>